<reference evidence="5" key="1">
    <citation type="submission" date="2018-05" db="EMBL/GenBank/DDBJ databases">
        <authorList>
            <person name="Lanie J.A."/>
            <person name="Ng W.-L."/>
            <person name="Kazmierczak K.M."/>
            <person name="Andrzejewski T.M."/>
            <person name="Davidsen T.M."/>
            <person name="Wayne K.J."/>
            <person name="Tettelin H."/>
            <person name="Glass J.I."/>
            <person name="Rusch D."/>
            <person name="Podicherti R."/>
            <person name="Tsui H.-C.T."/>
            <person name="Winkler M.E."/>
        </authorList>
    </citation>
    <scope>NUCLEOTIDE SEQUENCE</scope>
</reference>
<evidence type="ECO:0000259" key="4">
    <source>
        <dbReference type="PROSITE" id="PS50977"/>
    </source>
</evidence>
<gene>
    <name evidence="5" type="ORF">METZ01_LOCUS80602</name>
</gene>
<dbReference type="EMBL" id="UINC01006476">
    <property type="protein sequence ID" value="SVA27748.1"/>
    <property type="molecule type" value="Genomic_DNA"/>
</dbReference>
<evidence type="ECO:0000256" key="2">
    <source>
        <dbReference type="ARBA" id="ARBA00023125"/>
    </source>
</evidence>
<dbReference type="Pfam" id="PF00440">
    <property type="entry name" value="TetR_N"/>
    <property type="match status" value="1"/>
</dbReference>
<evidence type="ECO:0000313" key="5">
    <source>
        <dbReference type="EMBL" id="SVA27748.1"/>
    </source>
</evidence>
<dbReference type="PROSITE" id="PS50977">
    <property type="entry name" value="HTH_TETR_2"/>
    <property type="match status" value="1"/>
</dbReference>
<sequence>MPRIAAANIKEHVRIQSEKILDAANVLFRNNGYHHTDIGDIGSAIGLARNSLYRYFPNKDHILLACVWRDMEPFLEQMQKLAEETDDPLEQLETWLDLQIDIATSPAHATIEMISEIRSESPALRHEILRLHQAPNSIMQAVLTRLMPGKKFGVALFADLIGGLVQSASLHAMQNGNAAAVKPKLRDAVRKLLDQD</sequence>
<keyword evidence="3" id="KW-0804">Transcription</keyword>
<dbReference type="AlphaFoldDB" id="A0A381UJB5"/>
<accession>A0A381UJB5</accession>
<evidence type="ECO:0000256" key="3">
    <source>
        <dbReference type="ARBA" id="ARBA00023163"/>
    </source>
</evidence>
<dbReference type="Gene3D" id="1.10.357.10">
    <property type="entry name" value="Tetracycline Repressor, domain 2"/>
    <property type="match status" value="1"/>
</dbReference>
<evidence type="ECO:0000256" key="1">
    <source>
        <dbReference type="ARBA" id="ARBA00023015"/>
    </source>
</evidence>
<dbReference type="GO" id="GO:0003677">
    <property type="term" value="F:DNA binding"/>
    <property type="evidence" value="ECO:0007669"/>
    <property type="project" value="UniProtKB-KW"/>
</dbReference>
<name>A0A381UJB5_9ZZZZ</name>
<proteinExistence type="predicted"/>
<feature type="domain" description="HTH tetR-type" evidence="4">
    <location>
        <begin position="14"/>
        <end position="74"/>
    </location>
</feature>
<dbReference type="InterPro" id="IPR009057">
    <property type="entry name" value="Homeodomain-like_sf"/>
</dbReference>
<keyword evidence="1" id="KW-0805">Transcription regulation</keyword>
<dbReference type="InterPro" id="IPR001647">
    <property type="entry name" value="HTH_TetR"/>
</dbReference>
<dbReference type="PANTHER" id="PTHR47506:SF1">
    <property type="entry name" value="HTH-TYPE TRANSCRIPTIONAL REGULATOR YJDC"/>
    <property type="match status" value="1"/>
</dbReference>
<protein>
    <recommendedName>
        <fullName evidence="4">HTH tetR-type domain-containing protein</fullName>
    </recommendedName>
</protein>
<dbReference type="PANTHER" id="PTHR47506">
    <property type="entry name" value="TRANSCRIPTIONAL REGULATORY PROTEIN"/>
    <property type="match status" value="1"/>
</dbReference>
<dbReference type="SUPFAM" id="SSF46689">
    <property type="entry name" value="Homeodomain-like"/>
    <property type="match status" value="1"/>
</dbReference>
<keyword evidence="2" id="KW-0238">DNA-binding</keyword>
<dbReference type="PRINTS" id="PR00455">
    <property type="entry name" value="HTHTETR"/>
</dbReference>
<organism evidence="5">
    <name type="scientific">marine metagenome</name>
    <dbReference type="NCBI Taxonomy" id="408172"/>
    <lineage>
        <taxon>unclassified sequences</taxon>
        <taxon>metagenomes</taxon>
        <taxon>ecological metagenomes</taxon>
    </lineage>
</organism>